<dbReference type="Proteomes" id="UP001338125">
    <property type="component" value="Unassembled WGS sequence"/>
</dbReference>
<dbReference type="EMBL" id="JAVFKD010000014">
    <property type="protein sequence ID" value="KAK5989874.1"/>
    <property type="molecule type" value="Genomic_DNA"/>
</dbReference>
<keyword evidence="2" id="KW-0677">Repeat</keyword>
<keyword evidence="5" id="KW-1185">Reference proteome</keyword>
<accession>A0ABR0SCJ5</accession>
<sequence length="278" mass="30822">MDRRLRPHHPTRLLQGHRPSRILFSRGGGASNRIATLRDWTVQLSGGVEYHYSSSVMIRDFNSGKTALELKEAQGYPVIWSRDGRAIAASEGRGRDRMGIWDARTGARLGRVISHIDTITHAAFTPEGNIVTLSRDGTVRLTDPLTSRTISRLEVENSTNPRALSVSPDGRTVTSIWGTIMHIWRPHESCLTSHNLNSVRRTEGWPLCISPDGRYLACRTEDGFDITEVISGALLYEQQIGGGGHIVTAADFSSDGKVLLLGRMNGDVQVWDIQERKV</sequence>
<dbReference type="InterPro" id="IPR011047">
    <property type="entry name" value="Quinoprotein_ADH-like_sf"/>
</dbReference>
<proteinExistence type="predicted"/>
<dbReference type="InterPro" id="IPR001680">
    <property type="entry name" value="WD40_rpt"/>
</dbReference>
<dbReference type="PROSITE" id="PS50294">
    <property type="entry name" value="WD_REPEATS_REGION"/>
    <property type="match status" value="1"/>
</dbReference>
<evidence type="ECO:0000256" key="3">
    <source>
        <dbReference type="PROSITE-ProRule" id="PRU00221"/>
    </source>
</evidence>
<organism evidence="4 5">
    <name type="scientific">Cladobotryum mycophilum</name>
    <dbReference type="NCBI Taxonomy" id="491253"/>
    <lineage>
        <taxon>Eukaryota</taxon>
        <taxon>Fungi</taxon>
        <taxon>Dikarya</taxon>
        <taxon>Ascomycota</taxon>
        <taxon>Pezizomycotina</taxon>
        <taxon>Sordariomycetes</taxon>
        <taxon>Hypocreomycetidae</taxon>
        <taxon>Hypocreales</taxon>
        <taxon>Hypocreaceae</taxon>
        <taxon>Cladobotryum</taxon>
    </lineage>
</organism>
<feature type="repeat" description="WD" evidence="3">
    <location>
        <begin position="240"/>
        <end position="278"/>
    </location>
</feature>
<keyword evidence="1 3" id="KW-0853">WD repeat</keyword>
<dbReference type="SMART" id="SM00320">
    <property type="entry name" value="WD40"/>
    <property type="match status" value="2"/>
</dbReference>
<evidence type="ECO:0000256" key="1">
    <source>
        <dbReference type="ARBA" id="ARBA00022574"/>
    </source>
</evidence>
<evidence type="ECO:0000313" key="5">
    <source>
        <dbReference type="Proteomes" id="UP001338125"/>
    </source>
</evidence>
<gene>
    <name evidence="4" type="ORF">PT974_08136</name>
</gene>
<dbReference type="InterPro" id="IPR015943">
    <property type="entry name" value="WD40/YVTN_repeat-like_dom_sf"/>
</dbReference>
<evidence type="ECO:0000313" key="4">
    <source>
        <dbReference type="EMBL" id="KAK5989874.1"/>
    </source>
</evidence>
<dbReference type="PROSITE" id="PS00678">
    <property type="entry name" value="WD_REPEATS_1"/>
    <property type="match status" value="1"/>
</dbReference>
<name>A0ABR0SCJ5_9HYPO</name>
<dbReference type="PANTHER" id="PTHR19879:SF9">
    <property type="entry name" value="TRANSCRIPTION INITIATION FACTOR TFIID SUBUNIT 5"/>
    <property type="match status" value="1"/>
</dbReference>
<comment type="caution">
    <text evidence="4">The sequence shown here is derived from an EMBL/GenBank/DDBJ whole genome shotgun (WGS) entry which is preliminary data.</text>
</comment>
<evidence type="ECO:0000256" key="2">
    <source>
        <dbReference type="ARBA" id="ARBA00022737"/>
    </source>
</evidence>
<dbReference type="Pfam" id="PF00400">
    <property type="entry name" value="WD40"/>
    <property type="match status" value="2"/>
</dbReference>
<dbReference type="Gene3D" id="2.130.10.10">
    <property type="entry name" value="YVTN repeat-like/Quinoprotein amine dehydrogenase"/>
    <property type="match status" value="2"/>
</dbReference>
<dbReference type="PANTHER" id="PTHR19879">
    <property type="entry name" value="TRANSCRIPTION INITIATION FACTOR TFIID"/>
    <property type="match status" value="1"/>
</dbReference>
<protein>
    <submittedName>
        <fullName evidence="4">WD repeat-containing protein</fullName>
    </submittedName>
</protein>
<dbReference type="PROSITE" id="PS50082">
    <property type="entry name" value="WD_REPEATS_2"/>
    <property type="match status" value="1"/>
</dbReference>
<dbReference type="InterPro" id="IPR019775">
    <property type="entry name" value="WD40_repeat_CS"/>
</dbReference>
<dbReference type="SUPFAM" id="SSF50998">
    <property type="entry name" value="Quinoprotein alcohol dehydrogenase-like"/>
    <property type="match status" value="1"/>
</dbReference>
<reference evidence="4 5" key="1">
    <citation type="submission" date="2024-01" db="EMBL/GenBank/DDBJ databases">
        <title>Complete genome of Cladobotryum mycophilum ATHUM6906.</title>
        <authorList>
            <person name="Christinaki A.C."/>
            <person name="Myridakis A.I."/>
            <person name="Kouvelis V.N."/>
        </authorList>
    </citation>
    <scope>NUCLEOTIDE SEQUENCE [LARGE SCALE GENOMIC DNA]</scope>
    <source>
        <strain evidence="4 5">ATHUM6906</strain>
    </source>
</reference>